<dbReference type="GO" id="GO:0009002">
    <property type="term" value="F:serine-type D-Ala-D-Ala carboxypeptidase activity"/>
    <property type="evidence" value="ECO:0007669"/>
    <property type="project" value="UniProtKB-EC"/>
</dbReference>
<keyword evidence="7" id="KW-0808">Transferase</keyword>
<dbReference type="InterPro" id="IPR023346">
    <property type="entry name" value="Lysozyme-like_dom_sf"/>
</dbReference>
<dbReference type="GO" id="GO:0008955">
    <property type="term" value="F:peptidoglycan glycosyltransferase activity"/>
    <property type="evidence" value="ECO:0007669"/>
    <property type="project" value="UniProtKB-EC"/>
</dbReference>
<evidence type="ECO:0000256" key="4">
    <source>
        <dbReference type="ARBA" id="ARBA00022645"/>
    </source>
</evidence>
<dbReference type="Gene3D" id="3.40.710.10">
    <property type="entry name" value="DD-peptidase/beta-lactamase superfamily"/>
    <property type="match status" value="1"/>
</dbReference>
<keyword evidence="3" id="KW-1003">Cell membrane</keyword>
<dbReference type="RefSeq" id="WP_090237759.1">
    <property type="nucleotide sequence ID" value="NZ_FNHW01000003.1"/>
</dbReference>
<keyword evidence="14" id="KW-0511">Multifunctional enzyme</keyword>
<proteinExistence type="inferred from homology"/>
<evidence type="ECO:0000259" key="19">
    <source>
        <dbReference type="Pfam" id="PF00905"/>
    </source>
</evidence>
<evidence type="ECO:0000256" key="10">
    <source>
        <dbReference type="ARBA" id="ARBA00022960"/>
    </source>
</evidence>
<evidence type="ECO:0000256" key="13">
    <source>
        <dbReference type="ARBA" id="ARBA00023136"/>
    </source>
</evidence>
<evidence type="ECO:0000256" key="2">
    <source>
        <dbReference type="ARBA" id="ARBA00007739"/>
    </source>
</evidence>
<dbReference type="PANTHER" id="PTHR32282">
    <property type="entry name" value="BINDING PROTEIN TRANSPEPTIDASE, PUTATIVE-RELATED"/>
    <property type="match status" value="1"/>
</dbReference>
<keyword evidence="11" id="KW-0573">Peptidoglycan synthesis</keyword>
<comment type="similarity">
    <text evidence="2">In the N-terminal section; belongs to the glycosyltransferase 51 family.</text>
</comment>
<comment type="similarity">
    <text evidence="1">In the C-terminal section; belongs to the transpeptidase family.</text>
</comment>
<dbReference type="InterPro" id="IPR050396">
    <property type="entry name" value="Glycosyltr_51/Transpeptidase"/>
</dbReference>
<evidence type="ECO:0000313" key="21">
    <source>
        <dbReference type="EMBL" id="SDN37685.1"/>
    </source>
</evidence>
<dbReference type="STRING" id="459525.SAMN04488137_4254"/>
<dbReference type="SUPFAM" id="SSF56601">
    <property type="entry name" value="beta-lactamase/transpeptidase-like"/>
    <property type="match status" value="1"/>
</dbReference>
<evidence type="ECO:0000259" key="20">
    <source>
        <dbReference type="Pfam" id="PF00912"/>
    </source>
</evidence>
<keyword evidence="13 18" id="KW-0472">Membrane</keyword>
<dbReference type="GO" id="GO:0008658">
    <property type="term" value="F:penicillin binding"/>
    <property type="evidence" value="ECO:0007669"/>
    <property type="project" value="InterPro"/>
</dbReference>
<evidence type="ECO:0000313" key="22">
    <source>
        <dbReference type="Proteomes" id="UP000199544"/>
    </source>
</evidence>
<dbReference type="SUPFAM" id="SSF53955">
    <property type="entry name" value="Lysozyme-like"/>
    <property type="match status" value="1"/>
</dbReference>
<evidence type="ECO:0000256" key="3">
    <source>
        <dbReference type="ARBA" id="ARBA00022475"/>
    </source>
</evidence>
<dbReference type="OrthoDB" id="9766909at2"/>
<dbReference type="GO" id="GO:0008360">
    <property type="term" value="P:regulation of cell shape"/>
    <property type="evidence" value="ECO:0007669"/>
    <property type="project" value="UniProtKB-KW"/>
</dbReference>
<protein>
    <submittedName>
        <fullName evidence="21">Penicillin-binding protein 2A</fullName>
    </submittedName>
</protein>
<dbReference type="InterPro" id="IPR001460">
    <property type="entry name" value="PCN-bd_Tpept"/>
</dbReference>
<dbReference type="GO" id="GO:0071555">
    <property type="term" value="P:cell wall organization"/>
    <property type="evidence" value="ECO:0007669"/>
    <property type="project" value="UniProtKB-KW"/>
</dbReference>
<dbReference type="AlphaFoldDB" id="A0A1H0AWC6"/>
<evidence type="ECO:0000256" key="5">
    <source>
        <dbReference type="ARBA" id="ARBA00022670"/>
    </source>
</evidence>
<evidence type="ECO:0000256" key="1">
    <source>
        <dbReference type="ARBA" id="ARBA00007090"/>
    </source>
</evidence>
<evidence type="ECO:0000256" key="14">
    <source>
        <dbReference type="ARBA" id="ARBA00023268"/>
    </source>
</evidence>
<dbReference type="GO" id="GO:0030288">
    <property type="term" value="C:outer membrane-bounded periplasmic space"/>
    <property type="evidence" value="ECO:0007669"/>
    <property type="project" value="TreeGrafter"/>
</dbReference>
<reference evidence="22" key="1">
    <citation type="submission" date="2016-10" db="EMBL/GenBank/DDBJ databases">
        <authorList>
            <person name="Varghese N."/>
            <person name="Submissions S."/>
        </authorList>
    </citation>
    <scope>NUCLEOTIDE SEQUENCE [LARGE SCALE GENOMIC DNA]</scope>
    <source>
        <strain evidence="22">CGMCC 1.6854</strain>
    </source>
</reference>
<evidence type="ECO:0000256" key="9">
    <source>
        <dbReference type="ARBA" id="ARBA00022801"/>
    </source>
</evidence>
<sequence length="711" mass="79223">MFKNGMLGIGLLIGIFIAGFMGYLFILMAGDYVVDEKDLVMNSASKLVDLRGNTITRIYSENRELVSGKEIPNEVKDAFVAVEDTRFYEHHGLDFRSIARAVYRDIAAGHKVEGGSTITQQLAKNVFLSHEKSLLRKTKEAVIAINLERRYSKDKILEMYLNQIYFGHGAYGIQAASKFYFNKDVSDLTLEEGAMLAGMPKAPSYYSPIEHREASKKRRDLVLDLMAKHHFITAEQAVRAKGKTISLNLHKEERNPALTTYIDMVLDEAKDRYHLTREEMRKGGYKVVVPLQKDTQETLYQTFLKPDYFVGTGQERPEGAMVMMDADTGGIIAAQGGRGYLREGLNRVNVNRQPGSAFKPLAVYAPALETKAYKPYSMLKDEQLSYKGYAPKNYDGKYRGKVSMAEAIRDSINAPAVWLLNELGIDQSKAALKKLGMDIPDKGLGIALGGLDNGVSPYQMMAAYRSFAREGKTIKPYAIAKIYDRNGELVGKASHKEKKVFKKQTAWYMTRMLQQVVEKGTGKSGNAGTELAGKTGTTNYEGVPHANKDAWFVGYTPKVVGAAWIGYDRTTNESYLNTSSEKATLLFKDVISQMPSQRGLTFKRPKGVKELDPPVDLIKISDLKANFALGGFGVPGIKLSWTPSDDERLQYKIYAIKDGESTHVDTVTGKGSYTVSGRYLFTMPKFYVVPLNPQTDQEGEPSNSVALDLFR</sequence>
<evidence type="ECO:0000256" key="17">
    <source>
        <dbReference type="ARBA" id="ARBA00049902"/>
    </source>
</evidence>
<evidence type="ECO:0000256" key="7">
    <source>
        <dbReference type="ARBA" id="ARBA00022679"/>
    </source>
</evidence>
<feature type="domain" description="Penicillin-binding protein transpeptidase" evidence="19">
    <location>
        <begin position="319"/>
        <end position="591"/>
    </location>
</feature>
<keyword evidence="4" id="KW-0121">Carboxypeptidase</keyword>
<dbReference type="EMBL" id="FNHW01000003">
    <property type="protein sequence ID" value="SDN37685.1"/>
    <property type="molecule type" value="Genomic_DNA"/>
</dbReference>
<comment type="catalytic activity">
    <reaction evidence="16">
        <text>Preferential cleavage: (Ac)2-L-Lys-D-Ala-|-D-Ala. Also transpeptidation of peptidyl-alanyl moieties that are N-acyl substituents of D-alanine.</text>
        <dbReference type="EC" id="3.4.16.4"/>
    </reaction>
</comment>
<gene>
    <name evidence="21" type="ORF">SAMN04488137_4254</name>
</gene>
<accession>A0A1H0AWC6</accession>
<dbReference type="GO" id="GO:0009252">
    <property type="term" value="P:peptidoglycan biosynthetic process"/>
    <property type="evidence" value="ECO:0007669"/>
    <property type="project" value="UniProtKB-KW"/>
</dbReference>
<keyword evidence="5" id="KW-0645">Protease</keyword>
<dbReference type="NCBIfam" id="TIGR02074">
    <property type="entry name" value="PBP_1a_fam"/>
    <property type="match status" value="1"/>
</dbReference>
<keyword evidence="9" id="KW-0378">Hydrolase</keyword>
<dbReference type="Proteomes" id="UP000199544">
    <property type="component" value="Unassembled WGS sequence"/>
</dbReference>
<feature type="transmembrane region" description="Helical" evidence="18">
    <location>
        <begin position="7"/>
        <end position="29"/>
    </location>
</feature>
<evidence type="ECO:0000256" key="6">
    <source>
        <dbReference type="ARBA" id="ARBA00022676"/>
    </source>
</evidence>
<dbReference type="InterPro" id="IPR012338">
    <property type="entry name" value="Beta-lactam/transpept-like"/>
</dbReference>
<dbReference type="InterPro" id="IPR036950">
    <property type="entry name" value="PBP_transglycosylase"/>
</dbReference>
<keyword evidence="12 18" id="KW-1133">Transmembrane helix</keyword>
<name>A0A1H0AWC6_9BACL</name>
<evidence type="ECO:0000256" key="15">
    <source>
        <dbReference type="ARBA" id="ARBA00023316"/>
    </source>
</evidence>
<dbReference type="PANTHER" id="PTHR32282:SF32">
    <property type="entry name" value="PENICILLIN-BINDING PROTEIN 2A"/>
    <property type="match status" value="1"/>
</dbReference>
<evidence type="ECO:0000256" key="12">
    <source>
        <dbReference type="ARBA" id="ARBA00022989"/>
    </source>
</evidence>
<evidence type="ECO:0000256" key="16">
    <source>
        <dbReference type="ARBA" id="ARBA00034000"/>
    </source>
</evidence>
<comment type="catalytic activity">
    <reaction evidence="17">
        <text>[GlcNAc-(1-&gt;4)-Mur2Ac(oyl-L-Ala-gamma-D-Glu-L-Lys-D-Ala-D-Ala)](n)-di-trans,octa-cis-undecaprenyl diphosphate + beta-D-GlcNAc-(1-&gt;4)-Mur2Ac(oyl-L-Ala-gamma-D-Glu-L-Lys-D-Ala-D-Ala)-di-trans,octa-cis-undecaprenyl diphosphate = [GlcNAc-(1-&gt;4)-Mur2Ac(oyl-L-Ala-gamma-D-Glu-L-Lys-D-Ala-D-Ala)](n+1)-di-trans,octa-cis-undecaprenyl diphosphate + di-trans,octa-cis-undecaprenyl diphosphate + H(+)</text>
        <dbReference type="Rhea" id="RHEA:23708"/>
        <dbReference type="Rhea" id="RHEA-COMP:9602"/>
        <dbReference type="Rhea" id="RHEA-COMP:9603"/>
        <dbReference type="ChEBI" id="CHEBI:15378"/>
        <dbReference type="ChEBI" id="CHEBI:58405"/>
        <dbReference type="ChEBI" id="CHEBI:60033"/>
        <dbReference type="ChEBI" id="CHEBI:78435"/>
        <dbReference type="EC" id="2.4.99.28"/>
    </reaction>
</comment>
<evidence type="ECO:0000256" key="11">
    <source>
        <dbReference type="ARBA" id="ARBA00022984"/>
    </source>
</evidence>
<dbReference type="InterPro" id="IPR001264">
    <property type="entry name" value="Glyco_trans_51"/>
</dbReference>
<keyword evidence="8 18" id="KW-0812">Transmembrane</keyword>
<evidence type="ECO:0000256" key="8">
    <source>
        <dbReference type="ARBA" id="ARBA00022692"/>
    </source>
</evidence>
<dbReference type="Pfam" id="PF00905">
    <property type="entry name" value="Transpeptidase"/>
    <property type="match status" value="1"/>
</dbReference>
<keyword evidence="22" id="KW-1185">Reference proteome</keyword>
<feature type="domain" description="Glycosyl transferase family 51" evidence="20">
    <location>
        <begin position="52"/>
        <end position="226"/>
    </location>
</feature>
<organism evidence="21 22">
    <name type="scientific">Fictibacillus solisalsi</name>
    <dbReference type="NCBI Taxonomy" id="459525"/>
    <lineage>
        <taxon>Bacteria</taxon>
        <taxon>Bacillati</taxon>
        <taxon>Bacillota</taxon>
        <taxon>Bacilli</taxon>
        <taxon>Bacillales</taxon>
        <taxon>Fictibacillaceae</taxon>
        <taxon>Fictibacillus</taxon>
    </lineage>
</organism>
<evidence type="ECO:0000256" key="18">
    <source>
        <dbReference type="SAM" id="Phobius"/>
    </source>
</evidence>
<dbReference type="Gene3D" id="1.10.3810.10">
    <property type="entry name" value="Biosynthetic peptidoglycan transglycosylase-like"/>
    <property type="match status" value="1"/>
</dbReference>
<dbReference type="GO" id="GO:0006508">
    <property type="term" value="P:proteolysis"/>
    <property type="evidence" value="ECO:0007669"/>
    <property type="project" value="UniProtKB-KW"/>
</dbReference>
<keyword evidence="6" id="KW-0328">Glycosyltransferase</keyword>
<keyword evidence="10" id="KW-0133">Cell shape</keyword>
<dbReference type="FunFam" id="1.10.3810.10:FF:000001">
    <property type="entry name" value="Penicillin-binding protein 1A"/>
    <property type="match status" value="1"/>
</dbReference>
<dbReference type="Pfam" id="PF00912">
    <property type="entry name" value="Transgly"/>
    <property type="match status" value="1"/>
</dbReference>
<keyword evidence="15" id="KW-0961">Cell wall biogenesis/degradation</keyword>